<dbReference type="Pfam" id="PF13456">
    <property type="entry name" value="RVT_3"/>
    <property type="match status" value="1"/>
</dbReference>
<evidence type="ECO:0000313" key="3">
    <source>
        <dbReference type="Proteomes" id="UP000238479"/>
    </source>
</evidence>
<dbReference type="PANTHER" id="PTHR47723">
    <property type="entry name" value="OS05G0353850 PROTEIN"/>
    <property type="match status" value="1"/>
</dbReference>
<dbReference type="SUPFAM" id="SSF53098">
    <property type="entry name" value="Ribonuclease H-like"/>
    <property type="match status" value="1"/>
</dbReference>
<dbReference type="InterPro" id="IPR012337">
    <property type="entry name" value="RNaseH-like_sf"/>
</dbReference>
<reference evidence="2 3" key="1">
    <citation type="journal article" date="2018" name="Nat. Genet.">
        <title>The Rosa genome provides new insights in the design of modern roses.</title>
        <authorList>
            <person name="Bendahmane M."/>
        </authorList>
    </citation>
    <scope>NUCLEOTIDE SEQUENCE [LARGE SCALE GENOMIC DNA]</scope>
    <source>
        <strain evidence="3">cv. Old Blush</strain>
    </source>
</reference>
<dbReference type="Proteomes" id="UP000238479">
    <property type="component" value="Chromosome 6"/>
</dbReference>
<sequence>MEKLKYLLSKQYGRVYLACILIQRKSAEFRLKYFLEIYLNPNSVHELTILKSLQVSHKPRRAPRIVEVNWFPPLIGWVKINTDGDWRSASGQAGFGGVFRDYHVAAEVMAVIKAIDLAWVRDWKHMWLKVDSSLILNLLKSPQLVPWQWRVEWGNCLHCISQMHFHSSHIFREGNQVADAFANFGLSSAGLIWVSFTSPSYVFLFLSFEIKGRWRALLLFYLQS</sequence>
<name>A0A2P6PYD2_ROSCH</name>
<dbReference type="GO" id="GO:0004523">
    <property type="term" value="F:RNA-DNA hybrid ribonuclease activity"/>
    <property type="evidence" value="ECO:0007669"/>
    <property type="project" value="InterPro"/>
</dbReference>
<feature type="domain" description="RNase H type-1" evidence="1">
    <location>
        <begin position="83"/>
        <end position="184"/>
    </location>
</feature>
<accession>A0A2P6PYD2</accession>
<protein>
    <submittedName>
        <fullName evidence="2">Putative ribonuclease H-like domain-containing protein</fullName>
    </submittedName>
</protein>
<dbReference type="AlphaFoldDB" id="A0A2P6PYD2"/>
<dbReference type="InterPro" id="IPR036397">
    <property type="entry name" value="RNaseH_sf"/>
</dbReference>
<comment type="caution">
    <text evidence="2">The sequence shown here is derived from an EMBL/GenBank/DDBJ whole genome shotgun (WGS) entry which is preliminary data.</text>
</comment>
<proteinExistence type="predicted"/>
<dbReference type="CDD" id="cd06222">
    <property type="entry name" value="RNase_H_like"/>
    <property type="match status" value="1"/>
</dbReference>
<evidence type="ECO:0000313" key="2">
    <source>
        <dbReference type="EMBL" id="PRQ26934.1"/>
    </source>
</evidence>
<organism evidence="2 3">
    <name type="scientific">Rosa chinensis</name>
    <name type="common">China rose</name>
    <dbReference type="NCBI Taxonomy" id="74649"/>
    <lineage>
        <taxon>Eukaryota</taxon>
        <taxon>Viridiplantae</taxon>
        <taxon>Streptophyta</taxon>
        <taxon>Embryophyta</taxon>
        <taxon>Tracheophyta</taxon>
        <taxon>Spermatophyta</taxon>
        <taxon>Magnoliopsida</taxon>
        <taxon>eudicotyledons</taxon>
        <taxon>Gunneridae</taxon>
        <taxon>Pentapetalae</taxon>
        <taxon>rosids</taxon>
        <taxon>fabids</taxon>
        <taxon>Rosales</taxon>
        <taxon>Rosaceae</taxon>
        <taxon>Rosoideae</taxon>
        <taxon>Rosoideae incertae sedis</taxon>
        <taxon>Rosa</taxon>
    </lineage>
</organism>
<evidence type="ECO:0000259" key="1">
    <source>
        <dbReference type="Pfam" id="PF13456"/>
    </source>
</evidence>
<dbReference type="GO" id="GO:0003676">
    <property type="term" value="F:nucleic acid binding"/>
    <property type="evidence" value="ECO:0007669"/>
    <property type="project" value="InterPro"/>
</dbReference>
<dbReference type="EMBL" id="PDCK01000044">
    <property type="protein sequence ID" value="PRQ26934.1"/>
    <property type="molecule type" value="Genomic_DNA"/>
</dbReference>
<dbReference type="InterPro" id="IPR044730">
    <property type="entry name" value="RNase_H-like_dom_plant"/>
</dbReference>
<keyword evidence="3" id="KW-1185">Reference proteome</keyword>
<dbReference type="InterPro" id="IPR053151">
    <property type="entry name" value="RNase_H-like"/>
</dbReference>
<dbReference type="InterPro" id="IPR002156">
    <property type="entry name" value="RNaseH_domain"/>
</dbReference>
<dbReference type="PANTHER" id="PTHR47723:SF23">
    <property type="entry name" value="REVERSE TRANSCRIPTASE-LIKE PROTEIN"/>
    <property type="match status" value="1"/>
</dbReference>
<dbReference type="Gene3D" id="3.30.420.10">
    <property type="entry name" value="Ribonuclease H-like superfamily/Ribonuclease H"/>
    <property type="match status" value="1"/>
</dbReference>
<dbReference type="Gramene" id="PRQ26934">
    <property type="protein sequence ID" value="PRQ26934"/>
    <property type="gene ID" value="RchiOBHm_Chr6g0299951"/>
</dbReference>
<gene>
    <name evidence="2" type="ORF">RchiOBHm_Chr6g0299951</name>
</gene>